<evidence type="ECO:0000256" key="1">
    <source>
        <dbReference type="SAM" id="MobiDB-lite"/>
    </source>
</evidence>
<reference evidence="2 3" key="1">
    <citation type="submission" date="2023-11" db="EMBL/GenBank/DDBJ databases">
        <title>Halocaridina rubra genome assembly.</title>
        <authorList>
            <person name="Smith C."/>
        </authorList>
    </citation>
    <scope>NUCLEOTIDE SEQUENCE [LARGE SCALE GENOMIC DNA]</scope>
    <source>
        <strain evidence="2">EP-1</strain>
        <tissue evidence="2">Whole</tissue>
    </source>
</reference>
<feature type="compositionally biased region" description="Polar residues" evidence="1">
    <location>
        <begin position="55"/>
        <end position="66"/>
    </location>
</feature>
<feature type="region of interest" description="Disordered" evidence="1">
    <location>
        <begin position="55"/>
        <end position="77"/>
    </location>
</feature>
<comment type="caution">
    <text evidence="2">The sequence shown here is derived from an EMBL/GenBank/DDBJ whole genome shotgun (WGS) entry which is preliminary data.</text>
</comment>
<dbReference type="EMBL" id="JAXCGZ010002017">
    <property type="protein sequence ID" value="KAK7084651.1"/>
    <property type="molecule type" value="Genomic_DNA"/>
</dbReference>
<organism evidence="2 3">
    <name type="scientific">Halocaridina rubra</name>
    <name type="common">Hawaiian red shrimp</name>
    <dbReference type="NCBI Taxonomy" id="373956"/>
    <lineage>
        <taxon>Eukaryota</taxon>
        <taxon>Metazoa</taxon>
        <taxon>Ecdysozoa</taxon>
        <taxon>Arthropoda</taxon>
        <taxon>Crustacea</taxon>
        <taxon>Multicrustacea</taxon>
        <taxon>Malacostraca</taxon>
        <taxon>Eumalacostraca</taxon>
        <taxon>Eucarida</taxon>
        <taxon>Decapoda</taxon>
        <taxon>Pleocyemata</taxon>
        <taxon>Caridea</taxon>
        <taxon>Atyoidea</taxon>
        <taxon>Atyidae</taxon>
        <taxon>Halocaridina</taxon>
    </lineage>
</organism>
<accession>A0AAN9A8B2</accession>
<name>A0AAN9A8B2_HALRR</name>
<proteinExistence type="predicted"/>
<sequence>ILIRMSLSLRTARYFRIKQGILEKRNSVVERGSCMVEYSLKCNISSSPMCFEDSSNNHKNTHTPASNADGEHRKGKSEGCAKIYSNVSHGIPFKRRQHLTPGSRVSNLLSQQYWKETGVEQKTIEKSAGRINEEEDERSSEQHLQMQKSIRGNECPKPESVMKTLASSIQSRDVKHVFTASKLRHQRRLDVSSRLNKLLENVADTQENATDSESNKESS</sequence>
<keyword evidence="3" id="KW-1185">Reference proteome</keyword>
<feature type="region of interest" description="Disordered" evidence="1">
    <location>
        <begin position="124"/>
        <end position="158"/>
    </location>
</feature>
<dbReference type="AlphaFoldDB" id="A0AAN9A8B2"/>
<gene>
    <name evidence="2" type="ORF">SK128_000764</name>
</gene>
<protein>
    <submittedName>
        <fullName evidence="2">Uncharacterized protein</fullName>
    </submittedName>
</protein>
<dbReference type="Proteomes" id="UP001381693">
    <property type="component" value="Unassembled WGS sequence"/>
</dbReference>
<evidence type="ECO:0000313" key="3">
    <source>
        <dbReference type="Proteomes" id="UP001381693"/>
    </source>
</evidence>
<evidence type="ECO:0000313" key="2">
    <source>
        <dbReference type="EMBL" id="KAK7084651.1"/>
    </source>
</evidence>
<feature type="non-terminal residue" evidence="2">
    <location>
        <position position="1"/>
    </location>
</feature>